<dbReference type="EMBL" id="RDQL01000011">
    <property type="protein sequence ID" value="RMW98710.1"/>
    <property type="molecule type" value="Genomic_DNA"/>
</dbReference>
<feature type="domain" description="DUF4213" evidence="2">
    <location>
        <begin position="24"/>
        <end position="108"/>
    </location>
</feature>
<evidence type="ECO:0000313" key="3">
    <source>
        <dbReference type="EMBL" id="RMW98710.1"/>
    </source>
</evidence>
<dbReference type="Gene3D" id="3.40.50.11590">
    <property type="match status" value="1"/>
</dbReference>
<gene>
    <name evidence="3" type="ORF">EBQ25_08820</name>
</gene>
<dbReference type="InterPro" id="IPR007161">
    <property type="entry name" value="DUF364"/>
</dbReference>
<keyword evidence="4" id="KW-1185">Reference proteome</keyword>
<sequence length="296" mass="31018">MASSAPAEQAESVMQALHAHVLHALGAQAQALRIERAVLGLFFTGVKLSNGVGGMCATFFDRACCGPSGAARPMPGAIKGLKAVDVLADLHRPQDLRRALAIATLNALAQTLWQRDGAPANVQRCESEDAFHALRICPGDAVVLVGAFTPYIRALRQRAQPFHVLELDPAAINPEDMPFYQPAERAPAIVPQADVCIITGTTLLNSTLDGLLGLIRPGAEVAVVGPTTTLIPGPYAQRGVTVLGGTRVLDADALLDVLAEGGTARHFFGHCAERVTLRLPATPANASNHSIKGNGI</sequence>
<evidence type="ECO:0000313" key="4">
    <source>
        <dbReference type="Proteomes" id="UP000267035"/>
    </source>
</evidence>
<dbReference type="Pfam" id="PF13938">
    <property type="entry name" value="DUF4213"/>
    <property type="match status" value="1"/>
</dbReference>
<dbReference type="Proteomes" id="UP000267035">
    <property type="component" value="Unassembled WGS sequence"/>
</dbReference>
<comment type="caution">
    <text evidence="3">The sequence shown here is derived from an EMBL/GenBank/DDBJ whole genome shotgun (WGS) entry which is preliminary data.</text>
</comment>
<protein>
    <submittedName>
        <fullName evidence="3">Fis family transcriptional regulator</fullName>
    </submittedName>
</protein>
<evidence type="ECO:0000259" key="1">
    <source>
        <dbReference type="Pfam" id="PF04016"/>
    </source>
</evidence>
<feature type="domain" description="Putative heavy-metal chelation" evidence="1">
    <location>
        <begin position="129"/>
        <end position="275"/>
    </location>
</feature>
<dbReference type="InterPro" id="IPR025251">
    <property type="entry name" value="DUF4213"/>
</dbReference>
<name>A0A3M6Q7U4_9BURK</name>
<accession>A0A3M6Q7U4</accession>
<organism evidence="3 4">
    <name type="scientific">Allofranklinella schreckenbergeri</name>
    <dbReference type="NCBI Taxonomy" id="1076744"/>
    <lineage>
        <taxon>Bacteria</taxon>
        <taxon>Pseudomonadati</taxon>
        <taxon>Pseudomonadota</taxon>
        <taxon>Betaproteobacteria</taxon>
        <taxon>Burkholderiales</taxon>
        <taxon>Comamonadaceae</taxon>
        <taxon>Allofranklinella</taxon>
    </lineage>
</organism>
<evidence type="ECO:0000259" key="2">
    <source>
        <dbReference type="Pfam" id="PF13938"/>
    </source>
</evidence>
<dbReference type="SUPFAM" id="SSF159713">
    <property type="entry name" value="Dhaf3308-like"/>
    <property type="match status" value="1"/>
</dbReference>
<reference evidence="3 4" key="1">
    <citation type="submission" date="2018-10" db="EMBL/GenBank/DDBJ databases">
        <title>Comamonadaceae CDC group NO-1 genome sequencing and assembly.</title>
        <authorList>
            <person name="Bernier A.-M."/>
            <person name="Bernard K."/>
        </authorList>
    </citation>
    <scope>NUCLEOTIDE SEQUENCE [LARGE SCALE GENOMIC DNA]</scope>
    <source>
        <strain evidence="3 4">NML161473</strain>
    </source>
</reference>
<proteinExistence type="predicted"/>
<dbReference type="Pfam" id="PF04016">
    <property type="entry name" value="DUF364"/>
    <property type="match status" value="1"/>
</dbReference>
<dbReference type="AlphaFoldDB" id="A0A3M6Q7U4"/>